<dbReference type="Pfam" id="PF08837">
    <property type="entry name" value="DUF1810"/>
    <property type="match status" value="1"/>
</dbReference>
<evidence type="ECO:0000313" key="2">
    <source>
        <dbReference type="Proteomes" id="UP000318081"/>
    </source>
</evidence>
<evidence type="ECO:0008006" key="3">
    <source>
        <dbReference type="Google" id="ProtNLM"/>
    </source>
</evidence>
<dbReference type="EMBL" id="CP036432">
    <property type="protein sequence ID" value="QDV81628.1"/>
    <property type="molecule type" value="Genomic_DNA"/>
</dbReference>
<dbReference type="Proteomes" id="UP000318081">
    <property type="component" value="Chromosome"/>
</dbReference>
<dbReference type="InterPro" id="IPR014937">
    <property type="entry name" value="DUF1810"/>
</dbReference>
<sequence length="153" mass="17234">MPTPPPDANDDPFDLARFVSAQRDCYEQALSELRRGQKRSHWMWFVFPQLRGLGFSSTAQFYGISGIDEARAYLSDPLLGDRLIECCQAMLSVRDRTATEILGQPDDLKLCSCATLFGSVAGEDSVFQQVLERYFDGKADPRTMQLLRTTGDR</sequence>
<reference evidence="1 2" key="1">
    <citation type="submission" date="2019-02" db="EMBL/GenBank/DDBJ databases">
        <title>Deep-cultivation of Planctomycetes and their phenomic and genomic characterization uncovers novel biology.</title>
        <authorList>
            <person name="Wiegand S."/>
            <person name="Jogler M."/>
            <person name="Boedeker C."/>
            <person name="Pinto D."/>
            <person name="Vollmers J."/>
            <person name="Rivas-Marin E."/>
            <person name="Kohn T."/>
            <person name="Peeters S.H."/>
            <person name="Heuer A."/>
            <person name="Rast P."/>
            <person name="Oberbeckmann S."/>
            <person name="Bunk B."/>
            <person name="Jeske O."/>
            <person name="Meyerdierks A."/>
            <person name="Storesund J.E."/>
            <person name="Kallscheuer N."/>
            <person name="Luecker S."/>
            <person name="Lage O.M."/>
            <person name="Pohl T."/>
            <person name="Merkel B.J."/>
            <person name="Hornburger P."/>
            <person name="Mueller R.-W."/>
            <person name="Bruemmer F."/>
            <person name="Labrenz M."/>
            <person name="Spormann A.M."/>
            <person name="Op den Camp H."/>
            <person name="Overmann J."/>
            <person name="Amann R."/>
            <person name="Jetten M.S.M."/>
            <person name="Mascher T."/>
            <person name="Medema M.H."/>
            <person name="Devos D.P."/>
            <person name="Kaster A.-K."/>
            <person name="Ovreas L."/>
            <person name="Rohde M."/>
            <person name="Galperin M.Y."/>
            <person name="Jogler C."/>
        </authorList>
    </citation>
    <scope>NUCLEOTIDE SEQUENCE [LARGE SCALE GENOMIC DNA]</scope>
    <source>
        <strain evidence="1 2">TBK1r</strain>
    </source>
</reference>
<protein>
    <recommendedName>
        <fullName evidence="3">Calpastatin</fullName>
    </recommendedName>
</protein>
<organism evidence="1 2">
    <name type="scientific">Stieleria magnilauensis</name>
    <dbReference type="NCBI Taxonomy" id="2527963"/>
    <lineage>
        <taxon>Bacteria</taxon>
        <taxon>Pseudomonadati</taxon>
        <taxon>Planctomycetota</taxon>
        <taxon>Planctomycetia</taxon>
        <taxon>Pirellulales</taxon>
        <taxon>Pirellulaceae</taxon>
        <taxon>Stieleria</taxon>
    </lineage>
</organism>
<dbReference type="InterPro" id="IPR036287">
    <property type="entry name" value="Rv1873-like_sf"/>
</dbReference>
<accession>A0ABX5XI18</accession>
<dbReference type="PIRSF" id="PIRSF008546">
    <property type="entry name" value="UCP008546"/>
    <property type="match status" value="1"/>
</dbReference>
<dbReference type="SUPFAM" id="SSF140736">
    <property type="entry name" value="Rv1873-like"/>
    <property type="match status" value="1"/>
</dbReference>
<gene>
    <name evidence="1" type="ORF">TBK1r_05470</name>
</gene>
<keyword evidence="2" id="KW-1185">Reference proteome</keyword>
<dbReference type="Gene3D" id="1.25.40.380">
    <property type="entry name" value="Protein of unknown function DUF1810"/>
    <property type="match status" value="1"/>
</dbReference>
<dbReference type="RefSeq" id="WP_145207396.1">
    <property type="nucleotide sequence ID" value="NZ_CP036432.1"/>
</dbReference>
<evidence type="ECO:0000313" key="1">
    <source>
        <dbReference type="EMBL" id="QDV81628.1"/>
    </source>
</evidence>
<proteinExistence type="predicted"/>
<name>A0ABX5XI18_9BACT</name>